<name>A0A5S5CC26_9FLAO</name>
<feature type="transmembrane region" description="Helical" evidence="1">
    <location>
        <begin position="100"/>
        <end position="122"/>
    </location>
</feature>
<protein>
    <submittedName>
        <fullName evidence="2">Putative membrane protein</fullName>
    </submittedName>
</protein>
<evidence type="ECO:0000313" key="2">
    <source>
        <dbReference type="EMBL" id="TYP76198.1"/>
    </source>
</evidence>
<keyword evidence="1" id="KW-0812">Transmembrane</keyword>
<feature type="transmembrane region" description="Helical" evidence="1">
    <location>
        <begin position="166"/>
        <end position="183"/>
    </location>
</feature>
<dbReference type="Pfam" id="PF04240">
    <property type="entry name" value="Caroten_synth"/>
    <property type="match status" value="1"/>
</dbReference>
<dbReference type="AlphaFoldDB" id="A0A5S5CC26"/>
<gene>
    <name evidence="2" type="ORF">BD809_102415</name>
</gene>
<organism evidence="2 3">
    <name type="scientific">Aquimarina intermedia</name>
    <dbReference type="NCBI Taxonomy" id="350814"/>
    <lineage>
        <taxon>Bacteria</taxon>
        <taxon>Pseudomonadati</taxon>
        <taxon>Bacteroidota</taxon>
        <taxon>Flavobacteriia</taxon>
        <taxon>Flavobacteriales</taxon>
        <taxon>Flavobacteriaceae</taxon>
        <taxon>Aquimarina</taxon>
    </lineage>
</organism>
<feature type="transmembrane region" description="Helical" evidence="1">
    <location>
        <begin position="190"/>
        <end position="211"/>
    </location>
</feature>
<proteinExistence type="predicted"/>
<evidence type="ECO:0000313" key="3">
    <source>
        <dbReference type="Proteomes" id="UP000324376"/>
    </source>
</evidence>
<dbReference type="PANTHER" id="PTHR39419:SF1">
    <property type="entry name" value="SLL0814 PROTEIN"/>
    <property type="match status" value="1"/>
</dbReference>
<feature type="transmembrane region" description="Helical" evidence="1">
    <location>
        <begin position="129"/>
        <end position="146"/>
    </location>
</feature>
<dbReference type="OrthoDB" id="9811293at2"/>
<keyword evidence="3" id="KW-1185">Reference proteome</keyword>
<accession>A0A5S5CC26</accession>
<dbReference type="InterPro" id="IPR007354">
    <property type="entry name" value="CruF-like"/>
</dbReference>
<dbReference type="EMBL" id="VNHU01000002">
    <property type="protein sequence ID" value="TYP76198.1"/>
    <property type="molecule type" value="Genomic_DNA"/>
</dbReference>
<dbReference type="PANTHER" id="PTHR39419">
    <property type="entry name" value="SLL0814 PROTEIN"/>
    <property type="match status" value="1"/>
</dbReference>
<sequence length="212" mass="23988">MLIEPLISYKLIISIFFVWLFNITGILGIVLGYETWFLTLTPLTLSLNLLLLIINHKEMSLLLLTMLIPFGLGMISELLGVNFGLIFGDYAYGNNLGAKLYGVPWIIGVNWATLTYCTAAIARKMTQKLIPASLIGASLMVVLDLVIEQSAPRFDFWEFRNGVVPLQNYIGWFGVALLAHIFFQRIIRSYSYTIAIHTYVAMAIFFLTFLFL</sequence>
<evidence type="ECO:0000256" key="1">
    <source>
        <dbReference type="SAM" id="Phobius"/>
    </source>
</evidence>
<reference evidence="2 3" key="1">
    <citation type="submission" date="2019-07" db="EMBL/GenBank/DDBJ databases">
        <title>Genomic Encyclopedia of Archaeal and Bacterial Type Strains, Phase II (KMG-II): from individual species to whole genera.</title>
        <authorList>
            <person name="Goeker M."/>
        </authorList>
    </citation>
    <scope>NUCLEOTIDE SEQUENCE [LARGE SCALE GENOMIC DNA]</scope>
    <source>
        <strain evidence="2 3">DSM 17527</strain>
    </source>
</reference>
<comment type="caution">
    <text evidence="2">The sequence shown here is derived from an EMBL/GenBank/DDBJ whole genome shotgun (WGS) entry which is preliminary data.</text>
</comment>
<keyword evidence="1" id="KW-0472">Membrane</keyword>
<dbReference type="Proteomes" id="UP000324376">
    <property type="component" value="Unassembled WGS sequence"/>
</dbReference>
<keyword evidence="1" id="KW-1133">Transmembrane helix</keyword>
<feature type="transmembrane region" description="Helical" evidence="1">
    <location>
        <begin position="36"/>
        <end position="54"/>
    </location>
</feature>
<feature type="transmembrane region" description="Helical" evidence="1">
    <location>
        <begin position="12"/>
        <end position="30"/>
    </location>
</feature>
<feature type="transmembrane region" description="Helical" evidence="1">
    <location>
        <begin position="61"/>
        <end position="88"/>
    </location>
</feature>